<comment type="caution">
    <text evidence="1">The sequence shown here is derived from an EMBL/GenBank/DDBJ whole genome shotgun (WGS) entry which is preliminary data.</text>
</comment>
<dbReference type="AlphaFoldDB" id="A0A935UGW9"/>
<proteinExistence type="predicted"/>
<evidence type="ECO:0000313" key="1">
    <source>
        <dbReference type="EMBL" id="MBK7674885.1"/>
    </source>
</evidence>
<dbReference type="Proteomes" id="UP000697998">
    <property type="component" value="Unassembled WGS sequence"/>
</dbReference>
<dbReference type="EMBL" id="JADJMH010000006">
    <property type="protein sequence ID" value="MBK7674885.1"/>
    <property type="molecule type" value="Genomic_DNA"/>
</dbReference>
<accession>A0A935UGW9</accession>
<organism evidence="1 2">
    <name type="scientific">Candidatus Accumulibacter proximus</name>
    <dbReference type="NCBI Taxonomy" id="2954385"/>
    <lineage>
        <taxon>Bacteria</taxon>
        <taxon>Pseudomonadati</taxon>
        <taxon>Pseudomonadota</taxon>
        <taxon>Betaproteobacteria</taxon>
        <taxon>Candidatus Accumulibacter</taxon>
    </lineage>
</organism>
<protein>
    <submittedName>
        <fullName evidence="1">Uncharacterized protein</fullName>
    </submittedName>
</protein>
<name>A0A935UGW9_9PROT</name>
<evidence type="ECO:0000313" key="2">
    <source>
        <dbReference type="Proteomes" id="UP000697998"/>
    </source>
</evidence>
<gene>
    <name evidence="1" type="ORF">IPJ27_09010</name>
</gene>
<sequence length="189" mass="20301">MTHHPGPGDTPPGTPQADTAELWRQLRASPRQASVWLELARDYRRHAARQALRCDAAVRAQLDALDLGPWQDPAAGDAQLGRPTLPQASALVEQFSARASACPGDWLTWLCLAPLHELQALVTQDLTPPKPKAASAVHAHALARKTYQEIVQSRLAASEPGTVVLGRKADSKVCHALRKSFPSASFGSG</sequence>
<reference evidence="1 2" key="1">
    <citation type="submission" date="2020-10" db="EMBL/GenBank/DDBJ databases">
        <title>Connecting structure to function with the recovery of over 1000 high-quality activated sludge metagenome-assembled genomes encoding full-length rRNA genes using long-read sequencing.</title>
        <authorList>
            <person name="Singleton C.M."/>
            <person name="Petriglieri F."/>
            <person name="Kristensen J.M."/>
            <person name="Kirkegaard R.H."/>
            <person name="Michaelsen T.Y."/>
            <person name="Andersen M.H."/>
            <person name="Karst S.M."/>
            <person name="Dueholm M.S."/>
            <person name="Nielsen P.H."/>
            <person name="Albertsen M."/>
        </authorList>
    </citation>
    <scope>NUCLEOTIDE SEQUENCE [LARGE SCALE GENOMIC DNA]</scope>
    <source>
        <strain evidence="1">EsbW_18-Q3-R4-48_BATAC.285</strain>
    </source>
</reference>